<proteinExistence type="predicted"/>
<accession>A0A0W8G1P4</accession>
<reference evidence="2" key="1">
    <citation type="journal article" date="2015" name="Proc. Natl. Acad. Sci. U.S.A.">
        <title>Networks of energetic and metabolic interactions define dynamics in microbial communities.</title>
        <authorList>
            <person name="Embree M."/>
            <person name="Liu J.K."/>
            <person name="Al-Bassam M.M."/>
            <person name="Zengler K."/>
        </authorList>
    </citation>
    <scope>NUCLEOTIDE SEQUENCE</scope>
</reference>
<evidence type="ECO:0000256" key="1">
    <source>
        <dbReference type="SAM" id="MobiDB-lite"/>
    </source>
</evidence>
<sequence length="83" mass="9107">MTEGQNGDGWTVMSSFDGPGETRPEFEDMLRGEMERWEGEARRAGLDPAGHVRLSRVGTTALIAISPELEAAFTPAQTLWKAE</sequence>
<dbReference type="AlphaFoldDB" id="A0A0W8G1P4"/>
<dbReference type="EMBL" id="LNQE01000362">
    <property type="protein sequence ID" value="KUG27083.1"/>
    <property type="molecule type" value="Genomic_DNA"/>
</dbReference>
<name>A0A0W8G1P4_9ZZZZ</name>
<gene>
    <name evidence="2" type="ORF">ASZ90_003038</name>
</gene>
<evidence type="ECO:0000313" key="2">
    <source>
        <dbReference type="EMBL" id="KUG27083.1"/>
    </source>
</evidence>
<protein>
    <submittedName>
        <fullName evidence="2">Uncharacterized protein</fullName>
    </submittedName>
</protein>
<feature type="region of interest" description="Disordered" evidence="1">
    <location>
        <begin position="1"/>
        <end position="25"/>
    </location>
</feature>
<organism evidence="2">
    <name type="scientific">hydrocarbon metagenome</name>
    <dbReference type="NCBI Taxonomy" id="938273"/>
    <lineage>
        <taxon>unclassified sequences</taxon>
        <taxon>metagenomes</taxon>
        <taxon>ecological metagenomes</taxon>
    </lineage>
</organism>
<comment type="caution">
    <text evidence="2">The sequence shown here is derived from an EMBL/GenBank/DDBJ whole genome shotgun (WGS) entry which is preliminary data.</text>
</comment>